<reference evidence="1 2" key="1">
    <citation type="submission" date="2021-01" db="EMBL/GenBank/DDBJ databases">
        <title>Sequencing the genomes of 1000 actinobacteria strains.</title>
        <authorList>
            <person name="Klenk H.-P."/>
        </authorList>
    </citation>
    <scope>NUCLEOTIDE SEQUENCE [LARGE SCALE GENOMIC DNA]</scope>
    <source>
        <strain evidence="1 2">DSM 18662</strain>
    </source>
</reference>
<sequence>MSTDTGTEIFLVPSKPLRALSAAGASPPDGVAAVAEVSDLLRIPPNDGK</sequence>
<proteinExistence type="predicted"/>
<keyword evidence="2" id="KW-1185">Reference proteome</keyword>
<comment type="caution">
    <text evidence="1">The sequence shown here is derived from an EMBL/GenBank/DDBJ whole genome shotgun (WGS) entry which is preliminary data.</text>
</comment>
<protein>
    <submittedName>
        <fullName evidence="1">Uncharacterized protein</fullName>
    </submittedName>
</protein>
<organism evidence="1 2">
    <name type="scientific">Microlunatus panaciterrae</name>
    <dbReference type="NCBI Taxonomy" id="400768"/>
    <lineage>
        <taxon>Bacteria</taxon>
        <taxon>Bacillati</taxon>
        <taxon>Actinomycetota</taxon>
        <taxon>Actinomycetes</taxon>
        <taxon>Propionibacteriales</taxon>
        <taxon>Propionibacteriaceae</taxon>
        <taxon>Microlunatus</taxon>
    </lineage>
</organism>
<evidence type="ECO:0000313" key="2">
    <source>
        <dbReference type="Proteomes" id="UP000704762"/>
    </source>
</evidence>
<dbReference type="RefSeq" id="WP_204916419.1">
    <property type="nucleotide sequence ID" value="NZ_BAAAQP010000011.1"/>
</dbReference>
<dbReference type="Proteomes" id="UP000704762">
    <property type="component" value="Unassembled WGS sequence"/>
</dbReference>
<evidence type="ECO:0000313" key="1">
    <source>
        <dbReference type="EMBL" id="MBM7797785.1"/>
    </source>
</evidence>
<dbReference type="EMBL" id="JAFBCF010000001">
    <property type="protein sequence ID" value="MBM7797785.1"/>
    <property type="molecule type" value="Genomic_DNA"/>
</dbReference>
<accession>A0ABS2RFK5</accession>
<gene>
    <name evidence="1" type="ORF">JOE57_000706</name>
</gene>
<name>A0ABS2RFK5_9ACTN</name>